<dbReference type="Pfam" id="PF13244">
    <property type="entry name" value="MbhD"/>
    <property type="match status" value="1"/>
</dbReference>
<evidence type="ECO:0000256" key="5">
    <source>
        <dbReference type="ARBA" id="ARBA00022692"/>
    </source>
</evidence>
<keyword evidence="7" id="KW-0406">Ion transport</keyword>
<comment type="caution">
    <text evidence="17">The sequence shown here is derived from an EMBL/GenBank/DDBJ whole genome shotgun (WGS) entry which is preliminary data.</text>
</comment>
<evidence type="ECO:0000256" key="9">
    <source>
        <dbReference type="RuleBase" id="RU000320"/>
    </source>
</evidence>
<dbReference type="GO" id="GO:0015297">
    <property type="term" value="F:antiporter activity"/>
    <property type="evidence" value="ECO:0007669"/>
    <property type="project" value="UniProtKB-KW"/>
</dbReference>
<accession>A0A261TW45</accession>
<dbReference type="InterPro" id="IPR046806">
    <property type="entry name" value="MrpA_C/MbhE"/>
</dbReference>
<keyword evidence="3" id="KW-0050">Antiport</keyword>
<feature type="domain" description="MrpA C-terminal/MbhD" evidence="15">
    <location>
        <begin position="617"/>
        <end position="679"/>
    </location>
</feature>
<dbReference type="Pfam" id="PF04039">
    <property type="entry name" value="MnhB"/>
    <property type="match status" value="1"/>
</dbReference>
<dbReference type="GO" id="GO:0006811">
    <property type="term" value="P:monoatomic ion transport"/>
    <property type="evidence" value="ECO:0007669"/>
    <property type="project" value="UniProtKB-KW"/>
</dbReference>
<evidence type="ECO:0000259" key="16">
    <source>
        <dbReference type="Pfam" id="PF20501"/>
    </source>
</evidence>
<evidence type="ECO:0000259" key="14">
    <source>
        <dbReference type="Pfam" id="PF04039"/>
    </source>
</evidence>
<evidence type="ECO:0000259" key="15">
    <source>
        <dbReference type="Pfam" id="PF13244"/>
    </source>
</evidence>
<evidence type="ECO:0000256" key="4">
    <source>
        <dbReference type="ARBA" id="ARBA00022475"/>
    </source>
</evidence>
<feature type="transmembrane region" description="Helical" evidence="11">
    <location>
        <begin position="630"/>
        <end position="650"/>
    </location>
</feature>
<feature type="domain" description="NADH-Ubiquinone oxidoreductase (complex I) chain 5 N-terminal" evidence="13">
    <location>
        <begin position="66"/>
        <end position="110"/>
    </location>
</feature>
<feature type="domain" description="Na+/H+ antiporter MnhB subunit-related protein" evidence="14">
    <location>
        <begin position="818"/>
        <end position="940"/>
    </location>
</feature>
<evidence type="ECO:0000313" key="18">
    <source>
        <dbReference type="Proteomes" id="UP000216913"/>
    </source>
</evidence>
<feature type="compositionally biased region" description="Low complexity" evidence="10">
    <location>
        <begin position="969"/>
        <end position="984"/>
    </location>
</feature>
<feature type="transmembrane region" description="Helical" evidence="11">
    <location>
        <begin position="367"/>
        <end position="389"/>
    </location>
</feature>
<evidence type="ECO:0000256" key="11">
    <source>
        <dbReference type="SAM" id="Phobius"/>
    </source>
</evidence>
<evidence type="ECO:0000256" key="6">
    <source>
        <dbReference type="ARBA" id="ARBA00022989"/>
    </source>
</evidence>
<evidence type="ECO:0000256" key="10">
    <source>
        <dbReference type="SAM" id="MobiDB-lite"/>
    </source>
</evidence>
<protein>
    <submittedName>
        <fullName evidence="17">Monovalent cation/H+ antiporter subunit A</fullName>
    </submittedName>
</protein>
<keyword evidence="6 11" id="KW-1133">Transmembrane helix</keyword>
<feature type="transmembrane region" description="Helical" evidence="11">
    <location>
        <begin position="133"/>
        <end position="150"/>
    </location>
</feature>
<evidence type="ECO:0000256" key="2">
    <source>
        <dbReference type="ARBA" id="ARBA00022448"/>
    </source>
</evidence>
<dbReference type="NCBIfam" id="NF009288">
    <property type="entry name" value="PRK12648.1"/>
    <property type="match status" value="1"/>
</dbReference>
<feature type="transmembrane region" description="Helical" evidence="11">
    <location>
        <begin position="298"/>
        <end position="316"/>
    </location>
</feature>
<feature type="domain" description="NADH:quinone oxidoreductase/Mrp antiporter transmembrane" evidence="12">
    <location>
        <begin position="126"/>
        <end position="397"/>
    </location>
</feature>
<evidence type="ECO:0000256" key="8">
    <source>
        <dbReference type="ARBA" id="ARBA00023136"/>
    </source>
</evidence>
<keyword evidence="5 9" id="KW-0812">Transmembrane</keyword>
<dbReference type="PANTHER" id="PTHR43373">
    <property type="entry name" value="NA(+)/H(+) ANTIPORTER SUBUNIT"/>
    <property type="match status" value="1"/>
</dbReference>
<feature type="transmembrane region" description="Helical" evidence="11">
    <location>
        <begin position="882"/>
        <end position="904"/>
    </location>
</feature>
<dbReference type="InterPro" id="IPR007182">
    <property type="entry name" value="MnhB"/>
</dbReference>
<reference evidence="17 18" key="1">
    <citation type="submission" date="2017-05" db="EMBL/GenBank/DDBJ databases">
        <title>Complete and WGS of Bordetella genogroups.</title>
        <authorList>
            <person name="Spilker T."/>
            <person name="LiPuma J."/>
        </authorList>
    </citation>
    <scope>NUCLEOTIDE SEQUENCE [LARGE SCALE GENOMIC DNA]</scope>
    <source>
        <strain evidence="17 18">AU10456</strain>
    </source>
</reference>
<feature type="transmembrane region" description="Helical" evidence="11">
    <location>
        <begin position="162"/>
        <end position="185"/>
    </location>
</feature>
<keyword evidence="2" id="KW-0813">Transport</keyword>
<feature type="transmembrane region" description="Helical" evidence="11">
    <location>
        <begin position="270"/>
        <end position="291"/>
    </location>
</feature>
<evidence type="ECO:0000256" key="1">
    <source>
        <dbReference type="ARBA" id="ARBA00004651"/>
    </source>
</evidence>
<feature type="transmembrane region" description="Helical" evidence="11">
    <location>
        <begin position="820"/>
        <end position="838"/>
    </location>
</feature>
<feature type="transmembrane region" description="Helical" evidence="11">
    <location>
        <begin position="409"/>
        <end position="431"/>
    </location>
</feature>
<dbReference type="EMBL" id="NEVP01000004">
    <property type="protein sequence ID" value="OZI53869.1"/>
    <property type="molecule type" value="Genomic_DNA"/>
</dbReference>
<dbReference type="PANTHER" id="PTHR43373:SF1">
    <property type="entry name" value="NA(+)_H(+) ANTIPORTER SUBUNIT A"/>
    <property type="match status" value="1"/>
</dbReference>
<dbReference type="InterPro" id="IPR025383">
    <property type="entry name" value="MrpA_C/MbhD"/>
</dbReference>
<dbReference type="Proteomes" id="UP000216913">
    <property type="component" value="Unassembled WGS sequence"/>
</dbReference>
<feature type="transmembrane region" description="Helical" evidence="11">
    <location>
        <begin position="758"/>
        <end position="776"/>
    </location>
</feature>
<keyword evidence="8 11" id="KW-0472">Membrane</keyword>
<dbReference type="Pfam" id="PF00662">
    <property type="entry name" value="Proton_antipo_N"/>
    <property type="match status" value="1"/>
</dbReference>
<feature type="transmembrane region" description="Helical" evidence="11">
    <location>
        <begin position="109"/>
        <end position="127"/>
    </location>
</feature>
<feature type="transmembrane region" description="Helical" evidence="11">
    <location>
        <begin position="322"/>
        <end position="346"/>
    </location>
</feature>
<dbReference type="PRINTS" id="PR01434">
    <property type="entry name" value="NADHDHGNASE5"/>
</dbReference>
<evidence type="ECO:0000256" key="3">
    <source>
        <dbReference type="ARBA" id="ARBA00022449"/>
    </source>
</evidence>
<feature type="transmembrane region" description="Helical" evidence="11">
    <location>
        <begin position="76"/>
        <end position="97"/>
    </location>
</feature>
<gene>
    <name evidence="17" type="ORF">CAL25_07920</name>
</gene>
<dbReference type="InterPro" id="IPR001516">
    <property type="entry name" value="Proton_antipo_N"/>
</dbReference>
<evidence type="ECO:0000313" key="17">
    <source>
        <dbReference type="EMBL" id="OZI53869.1"/>
    </source>
</evidence>
<proteinExistence type="predicted"/>
<feature type="region of interest" description="Disordered" evidence="10">
    <location>
        <begin position="963"/>
        <end position="984"/>
    </location>
</feature>
<feature type="transmembrane region" description="Helical" evidence="11">
    <location>
        <begin position="205"/>
        <end position="230"/>
    </location>
</feature>
<comment type="subcellular location">
    <subcellularLocation>
        <location evidence="1">Cell membrane</location>
        <topology evidence="1">Multi-pass membrane protein</topology>
    </subcellularLocation>
    <subcellularLocation>
        <location evidence="9">Membrane</location>
        <topology evidence="9">Multi-pass membrane protein</topology>
    </subcellularLocation>
</comment>
<dbReference type="AlphaFoldDB" id="A0A261TW45"/>
<dbReference type="GO" id="GO:0005886">
    <property type="term" value="C:plasma membrane"/>
    <property type="evidence" value="ECO:0007669"/>
    <property type="project" value="UniProtKB-SubCell"/>
</dbReference>
<feature type="domain" description="MrpA C-terminal/MbhE" evidence="16">
    <location>
        <begin position="697"/>
        <end position="792"/>
    </location>
</feature>
<keyword evidence="18" id="KW-1185">Reference proteome</keyword>
<feature type="transmembrane region" description="Helical" evidence="11">
    <location>
        <begin position="699"/>
        <end position="720"/>
    </location>
</feature>
<feature type="transmembrane region" description="Helical" evidence="11">
    <location>
        <begin position="569"/>
        <end position="586"/>
    </location>
</feature>
<dbReference type="InterPro" id="IPR001750">
    <property type="entry name" value="ND/Mrp_TM"/>
</dbReference>
<dbReference type="InterPro" id="IPR050616">
    <property type="entry name" value="CPA3_Na-H_Antiporter_A"/>
</dbReference>
<evidence type="ECO:0000259" key="12">
    <source>
        <dbReference type="Pfam" id="PF00361"/>
    </source>
</evidence>
<keyword evidence="4" id="KW-1003">Cell membrane</keyword>
<feature type="transmembrane region" description="Helical" evidence="11">
    <location>
        <begin position="656"/>
        <end position="678"/>
    </location>
</feature>
<dbReference type="RefSeq" id="WP_094799371.1">
    <property type="nucleotide sequence ID" value="NZ_NEVN01000004.1"/>
</dbReference>
<feature type="transmembrane region" description="Helical" evidence="11">
    <location>
        <begin position="242"/>
        <end position="264"/>
    </location>
</feature>
<feature type="transmembrane region" description="Helical" evidence="11">
    <location>
        <begin position="502"/>
        <end position="523"/>
    </location>
</feature>
<dbReference type="Pfam" id="PF00361">
    <property type="entry name" value="Proton_antipo_M"/>
    <property type="match status" value="1"/>
</dbReference>
<feature type="transmembrane region" description="Helical" evidence="11">
    <location>
        <begin position="452"/>
        <end position="482"/>
    </location>
</feature>
<feature type="transmembrane region" description="Helical" evidence="11">
    <location>
        <begin position="850"/>
        <end position="870"/>
    </location>
</feature>
<name>A0A261TW45_9BORD</name>
<dbReference type="OrthoDB" id="9811798at2"/>
<organism evidence="17 18">
    <name type="scientific">Bordetella genomosp. 5</name>
    <dbReference type="NCBI Taxonomy" id="1395608"/>
    <lineage>
        <taxon>Bacteria</taxon>
        <taxon>Pseudomonadati</taxon>
        <taxon>Pseudomonadota</taxon>
        <taxon>Betaproteobacteria</taxon>
        <taxon>Burkholderiales</taxon>
        <taxon>Alcaligenaceae</taxon>
        <taxon>Bordetella</taxon>
    </lineage>
</organism>
<sequence length="984" mass="105692">MSLILILALPFIGSLCAALLPTNARNAESWLAGITALVCTVLVASLYPQIAAGEVVRANFEWAPALGLQFSLRMDGYAWLFSLIVSLMGTLVVLYARYYMSPEDPVPRFFSFFQAFMAAMLGVVLSGNLIQLVMFWEMTSLASFMLIAYWHHRADARRGARMALTITGAGGLCLLAGVLILGHIVGSYDMDRVLASGDLVRADPWYPAVLALVALGALTKSAQFPFQFWLPNAMAAPTPVSAYLHSATMVKAGVFLLARFWPVLAGTEEWFWVIGGAGAITLVLGAYAAIFQRDMKGVLAYSTISHLGLITLLLGLNSTLGLVAAIFHMVNHATFKASLFMAAGIVDHETGTRDMTRLSGLYKAMPITATLAMVAAASMAGVPLMNGFISKEMFFAETTFISGDRALEIGLPLLATVAGAFSVTYSLRFILQVFFGPPATDLPRAPHEPPRWMLFPSGLLVMICLIVGIIPGLTVGPFLHLAAQSILGERMPEYSLAVWHGFNLPLAMSFVALMVGIALYLVLRAHQRNHPGRVPFIYRFDGRRSFEYLVDSASVLASRAVRVLASSRLQVQMLVIVIGTLAVAWLPLRVGGWLSGDGPRTPADPVFLILWLVGGGCALGAAYQAKYHRLAALTLSGGAGLMTCLTFVWFSAPDLALTQLAVEVVTVVLLLLGLRWLPRRMLAGTDDDRPGLKARARRLRDLLVAGVAGVSLTAITYAMLTRPIGDTISSFFLEQALPEGGGTNVVNVILVDFRGFDTLGEITVLGIVALTVYALLRRFRPAQESVELPRQQLEQDGRAALLPPDIKAPLPEGQMRVPAVLVRMLLPVAVLVSVYLLLRGHNLPGGGFVGGLVMATSIILQYIVGGVYWVESRSRLNPQHWVGLGLAAAGIAAMSSWFALRPFLSALAWDVHVPLVGHLHLSSVLLFDLGVYMLVVGATVLVLVALAHQSLRAQRRAAAEAEAEDEAAVDLPAAGGAAPQPEGA</sequence>
<feature type="transmembrane region" description="Helical" evidence="11">
    <location>
        <begin position="606"/>
        <end position="623"/>
    </location>
</feature>
<evidence type="ECO:0000259" key="13">
    <source>
        <dbReference type="Pfam" id="PF00662"/>
    </source>
</evidence>
<dbReference type="Pfam" id="PF20501">
    <property type="entry name" value="MbhE"/>
    <property type="match status" value="1"/>
</dbReference>
<feature type="transmembrane region" description="Helical" evidence="11">
    <location>
        <begin position="924"/>
        <end position="946"/>
    </location>
</feature>
<evidence type="ECO:0000256" key="7">
    <source>
        <dbReference type="ARBA" id="ARBA00023065"/>
    </source>
</evidence>